<dbReference type="EMBL" id="DTGT01000022">
    <property type="protein sequence ID" value="HGH59801.1"/>
    <property type="molecule type" value="Genomic_DNA"/>
</dbReference>
<feature type="compositionally biased region" description="Low complexity" evidence="1">
    <location>
        <begin position="98"/>
        <end position="131"/>
    </location>
</feature>
<feature type="compositionally biased region" description="Polar residues" evidence="1">
    <location>
        <begin position="66"/>
        <end position="95"/>
    </location>
</feature>
<reference evidence="2" key="1">
    <citation type="journal article" date="2020" name="mSystems">
        <title>Genome- and Community-Level Interaction Insights into Carbon Utilization and Element Cycling Functions of Hydrothermarchaeota in Hydrothermal Sediment.</title>
        <authorList>
            <person name="Zhou Z."/>
            <person name="Liu Y."/>
            <person name="Xu W."/>
            <person name="Pan J."/>
            <person name="Luo Z.H."/>
            <person name="Li M."/>
        </authorList>
    </citation>
    <scope>NUCLEOTIDE SEQUENCE [LARGE SCALE GENOMIC DNA]</scope>
    <source>
        <strain evidence="2">SpSt-769</strain>
    </source>
</reference>
<sequence>MKKIVALTVLGILCILPAQGYCFIDYLFGGSAMSDSIGNNVVGDLRAWWTGNPVYNFNPYYSGANQGLPAQNPNQAPNFQAMPQQSYAQPNQQPDVTYYPPQAQQQYAYPPQQAMQQQAPMPQQQVQQAPRQTRRPAPQPQARVQQPQQQQYYQAQPQQPYQQPQPQAYYQQPQPYYGQEQQPSPGNRFQTYQYEHEVPSE</sequence>
<feature type="compositionally biased region" description="Low complexity" evidence="1">
    <location>
        <begin position="140"/>
        <end position="183"/>
    </location>
</feature>
<proteinExistence type="predicted"/>
<organism evidence="2">
    <name type="scientific">Desulfomonile tiedjei</name>
    <dbReference type="NCBI Taxonomy" id="2358"/>
    <lineage>
        <taxon>Bacteria</taxon>
        <taxon>Pseudomonadati</taxon>
        <taxon>Thermodesulfobacteriota</taxon>
        <taxon>Desulfomonilia</taxon>
        <taxon>Desulfomonilales</taxon>
        <taxon>Desulfomonilaceae</taxon>
        <taxon>Desulfomonile</taxon>
    </lineage>
</organism>
<name>A0A7C4AQ10_9BACT</name>
<evidence type="ECO:0000313" key="2">
    <source>
        <dbReference type="EMBL" id="HGH59801.1"/>
    </source>
</evidence>
<comment type="caution">
    <text evidence="2">The sequence shown here is derived from an EMBL/GenBank/DDBJ whole genome shotgun (WGS) entry which is preliminary data.</text>
</comment>
<feature type="compositionally biased region" description="Polar residues" evidence="1">
    <location>
        <begin position="184"/>
        <end position="193"/>
    </location>
</feature>
<evidence type="ECO:0000256" key="1">
    <source>
        <dbReference type="SAM" id="MobiDB-lite"/>
    </source>
</evidence>
<dbReference type="AlphaFoldDB" id="A0A7C4AQ10"/>
<accession>A0A7C4AQ10</accession>
<gene>
    <name evidence="2" type="ORF">ENV54_00730</name>
</gene>
<feature type="region of interest" description="Disordered" evidence="1">
    <location>
        <begin position="66"/>
        <end position="201"/>
    </location>
</feature>
<protein>
    <submittedName>
        <fullName evidence="2">Uncharacterized protein</fullName>
    </submittedName>
</protein>